<dbReference type="Proteomes" id="UP001054945">
    <property type="component" value="Unassembled WGS sequence"/>
</dbReference>
<sequence length="103" mass="11436">MVSWCRISSVLSPLDLVSVCCLWSFLDVWRQGKWRLAAEGPASAYANGGRIATCVCPRFHFQIRFTRNVLIYIRRIIPVGLNRGGLSRNGSVIASDGVVLRAN</sequence>
<name>A0AAV4MUK9_CAEEX</name>
<evidence type="ECO:0000313" key="2">
    <source>
        <dbReference type="Proteomes" id="UP001054945"/>
    </source>
</evidence>
<evidence type="ECO:0008006" key="3">
    <source>
        <dbReference type="Google" id="ProtNLM"/>
    </source>
</evidence>
<organism evidence="1 2">
    <name type="scientific">Caerostris extrusa</name>
    <name type="common">Bark spider</name>
    <name type="synonym">Caerostris bankana</name>
    <dbReference type="NCBI Taxonomy" id="172846"/>
    <lineage>
        <taxon>Eukaryota</taxon>
        <taxon>Metazoa</taxon>
        <taxon>Ecdysozoa</taxon>
        <taxon>Arthropoda</taxon>
        <taxon>Chelicerata</taxon>
        <taxon>Arachnida</taxon>
        <taxon>Araneae</taxon>
        <taxon>Araneomorphae</taxon>
        <taxon>Entelegynae</taxon>
        <taxon>Araneoidea</taxon>
        <taxon>Araneidae</taxon>
        <taxon>Caerostris</taxon>
    </lineage>
</organism>
<dbReference type="EMBL" id="BPLR01020079">
    <property type="protein sequence ID" value="GIX74594.1"/>
    <property type="molecule type" value="Genomic_DNA"/>
</dbReference>
<keyword evidence="2" id="KW-1185">Reference proteome</keyword>
<comment type="caution">
    <text evidence="1">The sequence shown here is derived from an EMBL/GenBank/DDBJ whole genome shotgun (WGS) entry which is preliminary data.</text>
</comment>
<proteinExistence type="predicted"/>
<accession>A0AAV4MUK9</accession>
<evidence type="ECO:0000313" key="1">
    <source>
        <dbReference type="EMBL" id="GIX74594.1"/>
    </source>
</evidence>
<protein>
    <recommendedName>
        <fullName evidence="3">Secreted protein</fullName>
    </recommendedName>
</protein>
<reference evidence="1 2" key="1">
    <citation type="submission" date="2021-06" db="EMBL/GenBank/DDBJ databases">
        <title>Caerostris extrusa draft genome.</title>
        <authorList>
            <person name="Kono N."/>
            <person name="Arakawa K."/>
        </authorList>
    </citation>
    <scope>NUCLEOTIDE SEQUENCE [LARGE SCALE GENOMIC DNA]</scope>
</reference>
<dbReference type="AlphaFoldDB" id="A0AAV4MUK9"/>
<gene>
    <name evidence="1" type="ORF">CEXT_337101</name>
</gene>